<proteinExistence type="predicted"/>
<keyword evidence="1" id="KW-0812">Transmembrane</keyword>
<keyword evidence="1" id="KW-0472">Membrane</keyword>
<name>A0A1S5R636_9CAUD</name>
<reference evidence="2 3" key="1">
    <citation type="submission" date="2016-03" db="EMBL/GenBank/DDBJ databases">
        <title>Characterisation of pf16 and phiPMW: Two novel phages infecting Pseudomonas putida PpG1.</title>
        <authorList>
            <person name="Magill D.J."/>
            <person name="Krylov V.N."/>
            <person name="Shaburova O.V."/>
            <person name="Allen C.C.R."/>
            <person name="McGrath J.W."/>
            <person name="Quinn J.P."/>
            <person name="Kulakov L.A."/>
        </authorList>
    </citation>
    <scope>NUCLEOTIDE SEQUENCE [LARGE SCALE GENOMIC DNA]</scope>
</reference>
<dbReference type="Proteomes" id="UP000225821">
    <property type="component" value="Segment"/>
</dbReference>
<feature type="transmembrane region" description="Helical" evidence="1">
    <location>
        <begin position="53"/>
        <end position="76"/>
    </location>
</feature>
<dbReference type="EMBL" id="KU873925">
    <property type="protein sequence ID" value="AND75060.1"/>
    <property type="molecule type" value="Genomic_DNA"/>
</dbReference>
<organism evidence="2 3">
    <name type="scientific">Pseudomonas phage pf16</name>
    <dbReference type="NCBI Taxonomy" id="1815630"/>
    <lineage>
        <taxon>Viruses</taxon>
        <taxon>Duplodnaviria</taxon>
        <taxon>Heunggongvirae</taxon>
        <taxon>Uroviricota</taxon>
        <taxon>Caudoviricetes</taxon>
        <taxon>Chakrabartyvirus</taxon>
        <taxon>Chakrabartyvirus pf16</taxon>
    </lineage>
</organism>
<keyword evidence="3" id="KW-1185">Reference proteome</keyword>
<evidence type="ECO:0000256" key="1">
    <source>
        <dbReference type="SAM" id="Phobius"/>
    </source>
</evidence>
<protein>
    <submittedName>
        <fullName evidence="2">Uncharacterized protein</fullName>
    </submittedName>
</protein>
<accession>A0A1S5R636</accession>
<feature type="transmembrane region" description="Helical" evidence="1">
    <location>
        <begin position="27"/>
        <end position="47"/>
    </location>
</feature>
<evidence type="ECO:0000313" key="2">
    <source>
        <dbReference type="EMBL" id="AND75060.1"/>
    </source>
</evidence>
<gene>
    <name evidence="2" type="ORF">pf16_137</name>
</gene>
<keyword evidence="1" id="KW-1133">Transmembrane helix</keyword>
<dbReference type="OrthoDB" id="29319at10239"/>
<evidence type="ECO:0000313" key="3">
    <source>
        <dbReference type="Proteomes" id="UP000225821"/>
    </source>
</evidence>
<sequence length="83" mass="9212">MKEETQSALNEIVDAVKESKSKPVKRTTVRFSLLPGLMSLAVLWGLGVVVSKGFWWTFSSLFIPFIGPGTAVYWMVEKFTGGQ</sequence>